<evidence type="ECO:0000313" key="1">
    <source>
        <dbReference type="EnsemblMetazoa" id="MESCA000237-PA"/>
    </source>
</evidence>
<reference evidence="2" key="1">
    <citation type="submission" date="2013-02" db="EMBL/GenBank/DDBJ databases">
        <authorList>
            <person name="Hughes D."/>
        </authorList>
    </citation>
    <scope>NUCLEOTIDE SEQUENCE</scope>
    <source>
        <strain>Durham</strain>
        <strain evidence="2">NC isolate 2 -- Noor lab</strain>
    </source>
</reference>
<dbReference type="Proteomes" id="UP000015102">
    <property type="component" value="Unassembled WGS sequence"/>
</dbReference>
<keyword evidence="2" id="KW-1185">Reference proteome</keyword>
<name>T1GAI0_MEGSC</name>
<organism evidence="1 2">
    <name type="scientific">Megaselia scalaris</name>
    <name type="common">Humpbacked fly</name>
    <name type="synonym">Phora scalaris</name>
    <dbReference type="NCBI Taxonomy" id="36166"/>
    <lineage>
        <taxon>Eukaryota</taxon>
        <taxon>Metazoa</taxon>
        <taxon>Ecdysozoa</taxon>
        <taxon>Arthropoda</taxon>
        <taxon>Hexapoda</taxon>
        <taxon>Insecta</taxon>
        <taxon>Pterygota</taxon>
        <taxon>Neoptera</taxon>
        <taxon>Endopterygota</taxon>
        <taxon>Diptera</taxon>
        <taxon>Brachycera</taxon>
        <taxon>Muscomorpha</taxon>
        <taxon>Platypezoidea</taxon>
        <taxon>Phoridae</taxon>
        <taxon>Megaseliini</taxon>
        <taxon>Megaselia</taxon>
    </lineage>
</organism>
<reference evidence="1" key="2">
    <citation type="submission" date="2015-06" db="UniProtKB">
        <authorList>
            <consortium name="EnsemblMetazoa"/>
        </authorList>
    </citation>
    <scope>IDENTIFICATION</scope>
</reference>
<dbReference type="HOGENOM" id="CLU_2944360_0_0_1"/>
<sequence length="60" mass="6805">MANSSPLCREDFDGGPISLDLIEPHLYLDLTKEDILQSLESCTEFIADAVEKEENILVHW</sequence>
<dbReference type="EnsemblMetazoa" id="MESCA000237-RA">
    <property type="protein sequence ID" value="MESCA000237-PA"/>
    <property type="gene ID" value="MESCA000237"/>
</dbReference>
<protein>
    <submittedName>
        <fullName evidence="1">Uncharacterized protein</fullName>
    </submittedName>
</protein>
<dbReference type="STRING" id="36166.T1GAI0"/>
<dbReference type="EMBL" id="CAQQ02195664">
    <property type="status" value="NOT_ANNOTATED_CDS"/>
    <property type="molecule type" value="Genomic_DNA"/>
</dbReference>
<proteinExistence type="predicted"/>
<evidence type="ECO:0000313" key="2">
    <source>
        <dbReference type="Proteomes" id="UP000015102"/>
    </source>
</evidence>
<dbReference type="AlphaFoldDB" id="T1GAI0"/>
<accession>T1GAI0</accession>